<dbReference type="HOGENOM" id="CLU_2458565_0_0_1"/>
<evidence type="ECO:0000256" key="1">
    <source>
        <dbReference type="SAM" id="MobiDB-lite"/>
    </source>
</evidence>
<proteinExistence type="predicted"/>
<accession>A0A0E0E385</accession>
<evidence type="ECO:0000313" key="3">
    <source>
        <dbReference type="Proteomes" id="UP000008021"/>
    </source>
</evidence>
<organism evidence="2">
    <name type="scientific">Oryza meridionalis</name>
    <dbReference type="NCBI Taxonomy" id="40149"/>
    <lineage>
        <taxon>Eukaryota</taxon>
        <taxon>Viridiplantae</taxon>
        <taxon>Streptophyta</taxon>
        <taxon>Embryophyta</taxon>
        <taxon>Tracheophyta</taxon>
        <taxon>Spermatophyta</taxon>
        <taxon>Magnoliopsida</taxon>
        <taxon>Liliopsida</taxon>
        <taxon>Poales</taxon>
        <taxon>Poaceae</taxon>
        <taxon>BOP clade</taxon>
        <taxon>Oryzoideae</taxon>
        <taxon>Oryzeae</taxon>
        <taxon>Oryzinae</taxon>
        <taxon>Oryza</taxon>
    </lineage>
</organism>
<dbReference type="EnsemblPlants" id="OMERI06G19790.1">
    <property type="protein sequence ID" value="OMERI06G19790.1"/>
    <property type="gene ID" value="OMERI06G19790"/>
</dbReference>
<name>A0A0E0E385_9ORYZ</name>
<dbReference type="Gramene" id="OMERI06G19790.1">
    <property type="protein sequence ID" value="OMERI06G19790.1"/>
    <property type="gene ID" value="OMERI06G19790"/>
</dbReference>
<dbReference type="AlphaFoldDB" id="A0A0E0E385"/>
<protein>
    <submittedName>
        <fullName evidence="2">Uncharacterized protein</fullName>
    </submittedName>
</protein>
<sequence length="89" mass="9556">MRQSQQSSSVVADGHPTGFTSKALGSLKHKCAIASGMDSQGQGHNNEELVRGVGRDMHEELAKMVIVVVEGYRDTSDGESDEEPVPAMR</sequence>
<keyword evidence="3" id="KW-1185">Reference proteome</keyword>
<reference evidence="2" key="1">
    <citation type="submission" date="2015-04" db="UniProtKB">
        <authorList>
            <consortium name="EnsemblPlants"/>
        </authorList>
    </citation>
    <scope>IDENTIFICATION</scope>
</reference>
<dbReference type="Proteomes" id="UP000008021">
    <property type="component" value="Chromosome 6"/>
</dbReference>
<evidence type="ECO:0000313" key="2">
    <source>
        <dbReference type="EnsemblPlants" id="OMERI06G19790.1"/>
    </source>
</evidence>
<reference evidence="2" key="2">
    <citation type="submission" date="2018-05" db="EMBL/GenBank/DDBJ databases">
        <title>OmerRS3 (Oryza meridionalis Reference Sequence Version 3).</title>
        <authorList>
            <person name="Zhang J."/>
            <person name="Kudrna D."/>
            <person name="Lee S."/>
            <person name="Talag J."/>
            <person name="Welchert J."/>
            <person name="Wing R.A."/>
        </authorList>
    </citation>
    <scope>NUCLEOTIDE SEQUENCE [LARGE SCALE GENOMIC DNA]</scope>
    <source>
        <strain evidence="2">cv. OR44</strain>
    </source>
</reference>
<feature type="compositionally biased region" description="Polar residues" evidence="1">
    <location>
        <begin position="1"/>
        <end position="10"/>
    </location>
</feature>
<feature type="region of interest" description="Disordered" evidence="1">
    <location>
        <begin position="1"/>
        <end position="22"/>
    </location>
</feature>